<comment type="caution">
    <text evidence="1">The sequence shown here is derived from an EMBL/GenBank/DDBJ whole genome shotgun (WGS) entry which is preliminary data.</text>
</comment>
<organism evidence="1">
    <name type="scientific">invertebrate metagenome</name>
    <dbReference type="NCBI Taxonomy" id="1711999"/>
    <lineage>
        <taxon>unclassified sequences</taxon>
        <taxon>metagenomes</taxon>
        <taxon>organismal metagenomes</taxon>
    </lineage>
</organism>
<dbReference type="AlphaFoldDB" id="A0A2H9T2Z6"/>
<reference evidence="1" key="1">
    <citation type="journal article" date="2017" name="Appl. Environ. Microbiol.">
        <title>Molecular characterization of an Endozoicomonas-like organism causing infection in king scallop Pecten maximus L.</title>
        <authorList>
            <person name="Cano I."/>
            <person name="van Aerle R."/>
            <person name="Ross S."/>
            <person name="Verner-Jeffreys D.W."/>
            <person name="Paley R.K."/>
            <person name="Rimmer G."/>
            <person name="Ryder D."/>
            <person name="Hooper P."/>
            <person name="Stone D."/>
            <person name="Feist S.W."/>
        </authorList>
    </citation>
    <scope>NUCLEOTIDE SEQUENCE</scope>
</reference>
<name>A0A2H9T2Z6_9ZZZZ</name>
<gene>
    <name evidence="1" type="ORF">CI610_03503</name>
</gene>
<evidence type="ECO:0000313" key="1">
    <source>
        <dbReference type="EMBL" id="PJE77571.1"/>
    </source>
</evidence>
<dbReference type="EMBL" id="NSIT01000503">
    <property type="protein sequence ID" value="PJE77571.1"/>
    <property type="molecule type" value="Genomic_DNA"/>
</dbReference>
<sequence length="83" mass="9343">MSYAVAICRDQPTNCFPIDLSVNVLDYFIQILELNMTIMVYNKSLGSDITPNQKKKLGPSAQIFSRVAILKIGEFRSKNSQKS</sequence>
<accession>A0A2H9T2Z6</accession>
<protein>
    <submittedName>
        <fullName evidence="1">Uncharacterized protein</fullName>
    </submittedName>
</protein>
<proteinExistence type="predicted"/>